<keyword evidence="3 11" id="KW-0328">Glycosyltransferase</keyword>
<keyword evidence="11" id="KW-0436">Ligase</keyword>
<dbReference type="InterPro" id="IPR016471">
    <property type="entry name" value="Nicotinamide_PRibTrfase"/>
</dbReference>
<evidence type="ECO:0000256" key="6">
    <source>
        <dbReference type="ARBA" id="ARBA00035024"/>
    </source>
</evidence>
<dbReference type="Proteomes" id="UP000273119">
    <property type="component" value="Unassembled WGS sequence"/>
</dbReference>
<dbReference type="Gene3D" id="3.20.20.70">
    <property type="entry name" value="Aldolase class I"/>
    <property type="match status" value="1"/>
</dbReference>
<evidence type="ECO:0000256" key="2">
    <source>
        <dbReference type="ARBA" id="ARBA00022642"/>
    </source>
</evidence>
<organism evidence="11 12">
    <name type="scientific">Galactobacter caseinivorans</name>
    <dbReference type="NCBI Taxonomy" id="2676123"/>
    <lineage>
        <taxon>Bacteria</taxon>
        <taxon>Bacillati</taxon>
        <taxon>Actinomycetota</taxon>
        <taxon>Actinomycetes</taxon>
        <taxon>Micrococcales</taxon>
        <taxon>Micrococcaceae</taxon>
        <taxon>Galactobacter</taxon>
    </lineage>
</organism>
<dbReference type="EMBL" id="QQXL01000003">
    <property type="protein sequence ID" value="RKW70831.1"/>
    <property type="molecule type" value="Genomic_DNA"/>
</dbReference>
<dbReference type="InterPro" id="IPR041529">
    <property type="entry name" value="DUF5598"/>
</dbReference>
<comment type="catalytic activity">
    <reaction evidence="8">
        <text>beta-nicotinamide D-ribonucleotide + diphosphate = 5-phospho-alpha-D-ribose 1-diphosphate + nicotinamide + H(+)</text>
        <dbReference type="Rhea" id="RHEA:16149"/>
        <dbReference type="ChEBI" id="CHEBI:14649"/>
        <dbReference type="ChEBI" id="CHEBI:15378"/>
        <dbReference type="ChEBI" id="CHEBI:17154"/>
        <dbReference type="ChEBI" id="CHEBI:33019"/>
        <dbReference type="ChEBI" id="CHEBI:58017"/>
        <dbReference type="EC" id="2.4.2.12"/>
    </reaction>
    <physiologicalReaction direction="right-to-left" evidence="8">
        <dbReference type="Rhea" id="RHEA:16151"/>
    </physiologicalReaction>
</comment>
<dbReference type="GO" id="GO:0009435">
    <property type="term" value="P:NAD+ biosynthetic process"/>
    <property type="evidence" value="ECO:0007669"/>
    <property type="project" value="InterPro"/>
</dbReference>
<evidence type="ECO:0000313" key="12">
    <source>
        <dbReference type="Proteomes" id="UP000273119"/>
    </source>
</evidence>
<dbReference type="GO" id="GO:0016874">
    <property type="term" value="F:ligase activity"/>
    <property type="evidence" value="ECO:0007669"/>
    <property type="project" value="UniProtKB-KW"/>
</dbReference>
<name>A0A496PK33_9MICC</name>
<comment type="pathway">
    <text evidence="5">Cofactor biosynthesis; NAD(+) biosynthesis; nicotinamide D-ribonucleotide from 5-phospho-alpha-D-ribose 1-diphosphate and nicotinamide: step 1/1.</text>
</comment>
<feature type="domain" description="Nicotinate/nicotinamide phosphoribosyltransferase" evidence="9">
    <location>
        <begin position="194"/>
        <end position="444"/>
    </location>
</feature>
<dbReference type="Pfam" id="PF04095">
    <property type="entry name" value="NAPRTase"/>
    <property type="match status" value="1"/>
</dbReference>
<evidence type="ECO:0000259" key="10">
    <source>
        <dbReference type="Pfam" id="PF18127"/>
    </source>
</evidence>
<keyword evidence="4 11" id="KW-0808">Transferase</keyword>
<dbReference type="NCBIfam" id="NF006629">
    <property type="entry name" value="PRK09198.1"/>
    <property type="match status" value="1"/>
</dbReference>
<dbReference type="SUPFAM" id="SSF51690">
    <property type="entry name" value="Nicotinate/Quinolinate PRTase C-terminal domain-like"/>
    <property type="match status" value="1"/>
</dbReference>
<evidence type="ECO:0000256" key="3">
    <source>
        <dbReference type="ARBA" id="ARBA00022676"/>
    </source>
</evidence>
<dbReference type="AlphaFoldDB" id="A0A496PK33"/>
<dbReference type="RefSeq" id="WP_121484857.1">
    <property type="nucleotide sequence ID" value="NZ_QQXL01000003.1"/>
</dbReference>
<keyword evidence="12" id="KW-1185">Reference proteome</keyword>
<dbReference type="Pfam" id="PF18127">
    <property type="entry name" value="NAMPT_N"/>
    <property type="match status" value="1"/>
</dbReference>
<reference evidence="11 12" key="1">
    <citation type="submission" date="2018-07" db="EMBL/GenBank/DDBJ databases">
        <title>Arthrobacter sp. nov., isolated from raw cow's milk with high bacterial count.</title>
        <authorList>
            <person name="Hahne J."/>
            <person name="Isele D."/>
            <person name="Lipski A."/>
        </authorList>
    </citation>
    <scope>NUCLEOTIDE SEQUENCE [LARGE SCALE GENOMIC DNA]</scope>
    <source>
        <strain evidence="11 12">JZ R-183</strain>
    </source>
</reference>
<evidence type="ECO:0000256" key="7">
    <source>
        <dbReference type="ARBA" id="ARBA00035036"/>
    </source>
</evidence>
<dbReference type="GO" id="GO:0047280">
    <property type="term" value="F:nicotinamide phosphoribosyltransferase activity"/>
    <property type="evidence" value="ECO:0007669"/>
    <property type="project" value="UniProtKB-EC"/>
</dbReference>
<sequence>MQSITTPALTTAAVTAPLFETDAYKLGHRGLYPAGTTAILSNWTNRGSRIPEITKVVHFGLQAFLQRFCTEAFAPFFAADRDEAVAEYEATLASILGPDHGIKTDHISALHAKGFLPLIFRSLPEGTRVPLRVPTFTVENTDPEFFWLVNYVETVLSAEIWQPSTSATLADHYRGILDAACERQGGAAAGVNWQLHDFSYRGMAGTPAAQGSGAGHLLSFTGSDSLATLDWVRRYYPGDNGQVLGSVPATEHSVMCAGIADASEEETFRRILDVHPAGIVSVVSDTFDLWQVLTGILPALKTQILAREGKLVIRPDSGDPADIICGTGADQSPAGRGAVDLLWEGFGGTVNAAGFKELDPHVGLIYGDSITPERATDIINRLEAQGYAASNVVFGVGSYTYQYVTRDTFGSAVKATWARIDGVGRDLLKDPVTDSGLKKSATGRLAVVERDGELTLIERATEADEEASLLRPIWKDGAFLVRESFAQIRARLGNLA</sequence>
<dbReference type="PIRSF" id="PIRSF005943">
    <property type="entry name" value="NMPRT"/>
    <property type="match status" value="1"/>
</dbReference>
<evidence type="ECO:0000256" key="5">
    <source>
        <dbReference type="ARBA" id="ARBA00035007"/>
    </source>
</evidence>
<keyword evidence="2" id="KW-0662">Pyridine nucleotide biosynthesis</keyword>
<evidence type="ECO:0000256" key="8">
    <source>
        <dbReference type="ARBA" id="ARBA00047835"/>
    </source>
</evidence>
<dbReference type="InterPro" id="IPR041525">
    <property type="entry name" value="N/Namide_PRibTrfase"/>
</dbReference>
<proteinExistence type="inferred from homology"/>
<evidence type="ECO:0000256" key="4">
    <source>
        <dbReference type="ARBA" id="ARBA00022679"/>
    </source>
</evidence>
<comment type="caution">
    <text evidence="11">The sequence shown here is derived from an EMBL/GenBank/DDBJ whole genome shotgun (WGS) entry which is preliminary data.</text>
</comment>
<evidence type="ECO:0000256" key="1">
    <source>
        <dbReference type="ARBA" id="ARBA00010897"/>
    </source>
</evidence>
<dbReference type="PANTHER" id="PTHR43816">
    <property type="entry name" value="NICOTINAMIDE PHOSPHORIBOSYLTRANSFERASE"/>
    <property type="match status" value="1"/>
</dbReference>
<feature type="domain" description="Nicotinamide phosphoribosyltransferase N-terminal" evidence="10">
    <location>
        <begin position="18"/>
        <end position="69"/>
    </location>
</feature>
<accession>A0A496PK33</accession>
<gene>
    <name evidence="11" type="ORF">DWQ67_06995</name>
</gene>
<protein>
    <recommendedName>
        <fullName evidence="7">Nicotinamide phosphoribosyltransferase</fullName>
        <ecNumber evidence="6">2.4.2.12</ecNumber>
    </recommendedName>
</protein>
<dbReference type="EC" id="2.4.2.12" evidence="6"/>
<evidence type="ECO:0000259" key="9">
    <source>
        <dbReference type="Pfam" id="PF04095"/>
    </source>
</evidence>
<comment type="similarity">
    <text evidence="1">Belongs to the NAPRTase family.</text>
</comment>
<dbReference type="InterPro" id="IPR036068">
    <property type="entry name" value="Nicotinate_pribotase-like_C"/>
</dbReference>
<evidence type="ECO:0000313" key="11">
    <source>
        <dbReference type="EMBL" id="RKW70831.1"/>
    </source>
</evidence>
<dbReference type="InterPro" id="IPR013785">
    <property type="entry name" value="Aldolase_TIM"/>
</dbReference>
<dbReference type="PANTHER" id="PTHR43816:SF1">
    <property type="entry name" value="NICOTINAMIDE PHOSPHORIBOSYLTRANSFERASE"/>
    <property type="match status" value="1"/>
</dbReference>